<proteinExistence type="predicted"/>
<comment type="caution">
    <text evidence="1">The sequence shown here is derived from an EMBL/GenBank/DDBJ whole genome shotgun (WGS) entry which is preliminary data.</text>
</comment>
<dbReference type="AlphaFoldDB" id="A0A1F5ETZ6"/>
<dbReference type="EMBL" id="MFAD01000002">
    <property type="protein sequence ID" value="OGD70862.1"/>
    <property type="molecule type" value="Genomic_DNA"/>
</dbReference>
<organism evidence="1 2">
    <name type="scientific">Candidatus Campbellbacteria bacterium RIFCSPLOWO2_02_FULL_35_11</name>
    <dbReference type="NCBI Taxonomy" id="1797581"/>
    <lineage>
        <taxon>Bacteria</taxon>
        <taxon>Candidatus Campbelliibacteriota</taxon>
    </lineage>
</organism>
<evidence type="ECO:0000313" key="1">
    <source>
        <dbReference type="EMBL" id="OGD70862.1"/>
    </source>
</evidence>
<name>A0A1F5ETZ6_9BACT</name>
<protein>
    <submittedName>
        <fullName evidence="1">Uncharacterized protein</fullName>
    </submittedName>
</protein>
<reference evidence="1 2" key="1">
    <citation type="journal article" date="2016" name="Nat. Commun.">
        <title>Thousands of microbial genomes shed light on interconnected biogeochemical processes in an aquifer system.</title>
        <authorList>
            <person name="Anantharaman K."/>
            <person name="Brown C.T."/>
            <person name="Hug L.A."/>
            <person name="Sharon I."/>
            <person name="Castelle C.J."/>
            <person name="Probst A.J."/>
            <person name="Thomas B.C."/>
            <person name="Singh A."/>
            <person name="Wilkins M.J."/>
            <person name="Karaoz U."/>
            <person name="Brodie E.L."/>
            <person name="Williams K.H."/>
            <person name="Hubbard S.S."/>
            <person name="Banfield J.F."/>
        </authorList>
    </citation>
    <scope>NUCLEOTIDE SEQUENCE [LARGE SCALE GENOMIC DNA]</scope>
</reference>
<gene>
    <name evidence="1" type="ORF">A3I18_01325</name>
</gene>
<sequence length="102" mass="11962">MEINEKNLEKVLKKQREEYQRYLGALTDGFESQVKLIAESMIGIQGQLVSIKEMVAKNTEDLEMIKMDIHIVRNDLKEKIGRDELNVLEKRVAFLEKKLQRT</sequence>
<accession>A0A1F5ETZ6</accession>
<dbReference type="Proteomes" id="UP000186545">
    <property type="component" value="Unassembled WGS sequence"/>
</dbReference>
<evidence type="ECO:0000313" key="2">
    <source>
        <dbReference type="Proteomes" id="UP000186545"/>
    </source>
</evidence>